<reference evidence="2" key="1">
    <citation type="submission" date="2020-04" db="EMBL/GenBank/DDBJ databases">
        <authorList>
            <person name="Neveu A P."/>
        </authorList>
    </citation>
    <scope>NUCLEOTIDE SEQUENCE</scope>
    <source>
        <tissue evidence="2">Whole embryo</tissue>
    </source>
</reference>
<proteinExistence type="evidence at transcript level"/>
<dbReference type="AlphaFoldDB" id="A0A6F9DHT1"/>
<dbReference type="InterPro" id="IPR040632">
    <property type="entry name" value="Sulfotransfer_4"/>
</dbReference>
<organism evidence="2">
    <name type="scientific">Phallusia mammillata</name>
    <dbReference type="NCBI Taxonomy" id="59560"/>
    <lineage>
        <taxon>Eukaryota</taxon>
        <taxon>Metazoa</taxon>
        <taxon>Chordata</taxon>
        <taxon>Tunicata</taxon>
        <taxon>Ascidiacea</taxon>
        <taxon>Phlebobranchia</taxon>
        <taxon>Ascidiidae</taxon>
        <taxon>Phallusia</taxon>
    </lineage>
</organism>
<dbReference type="PANTHER" id="PTHR36978">
    <property type="entry name" value="P-LOOP CONTAINING NUCLEOTIDE TRIPHOSPHATE HYDROLASE"/>
    <property type="match status" value="1"/>
</dbReference>
<dbReference type="InterPro" id="IPR027417">
    <property type="entry name" value="P-loop_NTPase"/>
</dbReference>
<gene>
    <name evidence="2" type="primary">LOC100178838</name>
</gene>
<dbReference type="Gene3D" id="3.40.50.300">
    <property type="entry name" value="P-loop containing nucleotide triphosphate hydrolases"/>
    <property type="match status" value="1"/>
</dbReference>
<evidence type="ECO:0000256" key="1">
    <source>
        <dbReference type="SAM" id="Phobius"/>
    </source>
</evidence>
<keyword evidence="1" id="KW-0812">Transmembrane</keyword>
<feature type="transmembrane region" description="Helical" evidence="1">
    <location>
        <begin position="230"/>
        <end position="248"/>
    </location>
</feature>
<dbReference type="SUPFAM" id="SSF52540">
    <property type="entry name" value="P-loop containing nucleoside triphosphate hydrolases"/>
    <property type="match status" value="1"/>
</dbReference>
<name>A0A6F9DHT1_9ASCI</name>
<dbReference type="Pfam" id="PF17784">
    <property type="entry name" value="Sulfotransfer_4"/>
    <property type="match status" value="1"/>
</dbReference>
<keyword evidence="1" id="KW-0472">Membrane</keyword>
<protein>
    <submittedName>
        <fullName evidence="2">Uncharacterized protein LOC100178838</fullName>
    </submittedName>
</protein>
<dbReference type="EMBL" id="LR786603">
    <property type="protein sequence ID" value="CAB3262225.1"/>
    <property type="molecule type" value="mRNA"/>
</dbReference>
<accession>A0A6F9DHT1</accession>
<sequence length="249" mass="29362">MKIIVASFPKTGTKSLNAALTILGYRVYDFLEHAYYHNKEWLEILSKGCREQTVEMFRKMYKDIDVVLDLPACYFWEEILEAFPEAKIVLTLRAKEDYYRSAQKQVEEINADWRYRLMNTVTPTGRKISSVVTQALPVVFGFKPDYRWSKIFVNETVQKLRFRQHTSHVLKHAPPEKLLVFHLKDGWGPLCDFLGLEEPNTEFPRKNRNGTAIAEFRKENKIMMQMVKEFKVLTYISLVTVLLFFLFLM</sequence>
<dbReference type="PANTHER" id="PTHR36978:SF4">
    <property type="entry name" value="P-LOOP CONTAINING NUCLEOSIDE TRIPHOSPHATE HYDROLASE PROTEIN"/>
    <property type="match status" value="1"/>
</dbReference>
<keyword evidence="1" id="KW-1133">Transmembrane helix</keyword>
<evidence type="ECO:0000313" key="2">
    <source>
        <dbReference type="EMBL" id="CAB3262225.1"/>
    </source>
</evidence>